<dbReference type="InterPro" id="IPR036941">
    <property type="entry name" value="Rcpt_L-dom_sf"/>
</dbReference>
<dbReference type="Pfam" id="PF01030">
    <property type="entry name" value="Recep_L_domain"/>
    <property type="match status" value="1"/>
</dbReference>
<dbReference type="Gene3D" id="3.80.20.20">
    <property type="entry name" value="Receptor L-domain"/>
    <property type="match status" value="1"/>
</dbReference>
<dbReference type="InterPro" id="IPR000494">
    <property type="entry name" value="Rcpt_L-dom"/>
</dbReference>
<dbReference type="SUPFAM" id="SSF52058">
    <property type="entry name" value="L domain-like"/>
    <property type="match status" value="1"/>
</dbReference>
<accession>A0ABD0QXF5</accession>
<name>A0ABD0QXF5_CIRMR</name>
<evidence type="ECO:0000313" key="2">
    <source>
        <dbReference type="EMBL" id="KAL0190398.1"/>
    </source>
</evidence>
<keyword evidence="3" id="KW-1185">Reference proteome</keyword>
<evidence type="ECO:0000259" key="1">
    <source>
        <dbReference type="Pfam" id="PF01030"/>
    </source>
</evidence>
<feature type="domain" description="Receptor L-domain" evidence="1">
    <location>
        <begin position="1"/>
        <end position="61"/>
    </location>
</feature>
<reference evidence="2 3" key="1">
    <citation type="submission" date="2024-05" db="EMBL/GenBank/DDBJ databases">
        <title>Genome sequencing and assembly of Indian major carp, Cirrhinus mrigala (Hamilton, 1822).</title>
        <authorList>
            <person name="Mohindra V."/>
            <person name="Chowdhury L.M."/>
            <person name="Lal K."/>
            <person name="Jena J.K."/>
        </authorList>
    </citation>
    <scope>NUCLEOTIDE SEQUENCE [LARGE SCALE GENOMIC DNA]</scope>
    <source>
        <strain evidence="2">CM1030</strain>
        <tissue evidence="2">Blood</tissue>
    </source>
</reference>
<protein>
    <recommendedName>
        <fullName evidence="1">Receptor L-domain domain-containing protein</fullName>
    </recommendedName>
</protein>
<feature type="non-terminal residue" evidence="2">
    <location>
        <position position="1"/>
    </location>
</feature>
<organism evidence="2 3">
    <name type="scientific">Cirrhinus mrigala</name>
    <name type="common">Mrigala</name>
    <dbReference type="NCBI Taxonomy" id="683832"/>
    <lineage>
        <taxon>Eukaryota</taxon>
        <taxon>Metazoa</taxon>
        <taxon>Chordata</taxon>
        <taxon>Craniata</taxon>
        <taxon>Vertebrata</taxon>
        <taxon>Euteleostomi</taxon>
        <taxon>Actinopterygii</taxon>
        <taxon>Neopterygii</taxon>
        <taxon>Teleostei</taxon>
        <taxon>Ostariophysi</taxon>
        <taxon>Cypriniformes</taxon>
        <taxon>Cyprinidae</taxon>
        <taxon>Labeoninae</taxon>
        <taxon>Labeonini</taxon>
        <taxon>Cirrhinus</taxon>
    </lineage>
</organism>
<comment type="caution">
    <text evidence="2">The sequence shown here is derived from an EMBL/GenBank/DDBJ whole genome shotgun (WGS) entry which is preliminary data.</text>
</comment>
<evidence type="ECO:0000313" key="3">
    <source>
        <dbReference type="Proteomes" id="UP001529510"/>
    </source>
</evidence>
<dbReference type="AlphaFoldDB" id="A0ABD0QXF5"/>
<dbReference type="Proteomes" id="UP001529510">
    <property type="component" value="Unassembled WGS sequence"/>
</dbReference>
<gene>
    <name evidence="2" type="ORF">M9458_013096</name>
</gene>
<proteinExistence type="predicted"/>
<feature type="non-terminal residue" evidence="2">
    <location>
        <position position="62"/>
    </location>
</feature>
<dbReference type="EMBL" id="JAMKFB020000006">
    <property type="protein sequence ID" value="KAL0190398.1"/>
    <property type="molecule type" value="Genomic_DNA"/>
</dbReference>
<sequence length="62" mass="7149">SIREVTGYILIAINQFRRLPLEQLRVIRGTSLYEDRFALAILVNYQKDGVYGLKELGLTHLT</sequence>